<gene>
    <name evidence="2" type="ORF">B5M42_21960</name>
</gene>
<dbReference type="Proteomes" id="UP000298246">
    <property type="component" value="Unassembled WGS sequence"/>
</dbReference>
<evidence type="ECO:0000259" key="1">
    <source>
        <dbReference type="Pfam" id="PF18931"/>
    </source>
</evidence>
<dbReference type="Pfam" id="PF18931">
    <property type="entry name" value="DUF5680"/>
    <property type="match status" value="1"/>
</dbReference>
<feature type="domain" description="DUF5680" evidence="1">
    <location>
        <begin position="51"/>
        <end position="155"/>
    </location>
</feature>
<dbReference type="AlphaFoldDB" id="A0A4Y8PSI1"/>
<protein>
    <recommendedName>
        <fullName evidence="1">DUF5680 domain-containing protein</fullName>
    </recommendedName>
</protein>
<keyword evidence="3" id="KW-1185">Reference proteome</keyword>
<sequence>MPMDHREGLLGFLIEAKRATYATEGAVTAVEPALRGSRQLEYRSGSYTYRDIYFGSAFFAGQELVELEGRPLWSMTYAGGLLPDAPAAAEVYGFLRRALREVGPGCVYRGPERVEQGVYTYVNEADGPLDFFHGKEWIEISGRRIYELRYNGGVIVP</sequence>
<organism evidence="2 3">
    <name type="scientific">Paenibacillus athensensis</name>
    <dbReference type="NCBI Taxonomy" id="1967502"/>
    <lineage>
        <taxon>Bacteria</taxon>
        <taxon>Bacillati</taxon>
        <taxon>Bacillota</taxon>
        <taxon>Bacilli</taxon>
        <taxon>Bacillales</taxon>
        <taxon>Paenibacillaceae</taxon>
        <taxon>Paenibacillus</taxon>
    </lineage>
</organism>
<comment type="caution">
    <text evidence="2">The sequence shown here is derived from an EMBL/GenBank/DDBJ whole genome shotgun (WGS) entry which is preliminary data.</text>
</comment>
<dbReference type="EMBL" id="MYFO01000042">
    <property type="protein sequence ID" value="TFE83858.1"/>
    <property type="molecule type" value="Genomic_DNA"/>
</dbReference>
<evidence type="ECO:0000313" key="3">
    <source>
        <dbReference type="Proteomes" id="UP000298246"/>
    </source>
</evidence>
<dbReference type="OrthoDB" id="9812495at2"/>
<proteinExistence type="predicted"/>
<dbReference type="InterPro" id="IPR043735">
    <property type="entry name" value="DUF5680"/>
</dbReference>
<dbReference type="RefSeq" id="WP_134756795.1">
    <property type="nucleotide sequence ID" value="NZ_MYFO02000002.1"/>
</dbReference>
<name>A0A4Y8PSI1_9BACL</name>
<evidence type="ECO:0000313" key="2">
    <source>
        <dbReference type="EMBL" id="TFE83858.1"/>
    </source>
</evidence>
<accession>A0A4Y8PSI1</accession>
<reference evidence="2 3" key="1">
    <citation type="submission" date="2017-03" db="EMBL/GenBank/DDBJ databases">
        <title>Isolation of Levoglucosan Utilizing Bacteria.</title>
        <authorList>
            <person name="Arya A.S."/>
        </authorList>
    </citation>
    <scope>NUCLEOTIDE SEQUENCE [LARGE SCALE GENOMIC DNA]</scope>
    <source>
        <strain evidence="2 3">MEC069</strain>
    </source>
</reference>